<accession>A0A4E0QU88</accession>
<protein>
    <recommendedName>
        <fullName evidence="3">Helix-turn-helix domain-containing protein</fullName>
    </recommendedName>
</protein>
<dbReference type="AlphaFoldDB" id="A0A4E0QU88"/>
<dbReference type="Proteomes" id="UP000030428">
    <property type="component" value="Unassembled WGS sequence"/>
</dbReference>
<proteinExistence type="predicted"/>
<evidence type="ECO:0000313" key="2">
    <source>
        <dbReference type="Proteomes" id="UP000030428"/>
    </source>
</evidence>
<evidence type="ECO:0000313" key="1">
    <source>
        <dbReference type="EMBL" id="TGO03160.1"/>
    </source>
</evidence>
<dbReference type="EMBL" id="JSZA02000036">
    <property type="protein sequence ID" value="TGO03160.1"/>
    <property type="molecule type" value="Genomic_DNA"/>
</dbReference>
<organism evidence="1 2">
    <name type="scientific">Candidatus Thiomargarita nelsonii</name>
    <dbReference type="NCBI Taxonomy" id="1003181"/>
    <lineage>
        <taxon>Bacteria</taxon>
        <taxon>Pseudomonadati</taxon>
        <taxon>Pseudomonadota</taxon>
        <taxon>Gammaproteobacteria</taxon>
        <taxon>Thiotrichales</taxon>
        <taxon>Thiotrichaceae</taxon>
        <taxon>Thiomargarita</taxon>
    </lineage>
</organism>
<evidence type="ECO:0008006" key="3">
    <source>
        <dbReference type="Google" id="ProtNLM"/>
    </source>
</evidence>
<keyword evidence="2" id="KW-1185">Reference proteome</keyword>
<sequence>MERLSIREASERFGLSRARLYQLLGNGIIDGDLSEKRGRSACSWVDIASLQAHINMRNKKQQHGKGGGSGRPKIIGNGIYMPVVEAAKKSGYSSRHIDLLARQGSIASKQAKKGGRLVDYNDLINYRDNK</sequence>
<comment type="caution">
    <text evidence="1">The sequence shown here is derived from an EMBL/GenBank/DDBJ whole genome shotgun (WGS) entry which is preliminary data.</text>
</comment>
<name>A0A4E0QU88_9GAMM</name>
<gene>
    <name evidence="1" type="ORF">PN36_11745</name>
</gene>
<reference evidence="1 2" key="1">
    <citation type="journal article" date="2016" name="Front. Microbiol.">
        <title>Single-Cell (Meta-)Genomics of a Dimorphic Candidatus Thiomargarita nelsonii Reveals Genomic Plasticity.</title>
        <authorList>
            <person name="Flood B.E."/>
            <person name="Fliss P."/>
            <person name="Jones D.S."/>
            <person name="Dick G.J."/>
            <person name="Jain S."/>
            <person name="Kaster A.K."/>
            <person name="Winkel M."/>
            <person name="Mussmann M."/>
            <person name="Bailey J."/>
        </authorList>
    </citation>
    <scope>NUCLEOTIDE SEQUENCE [LARGE SCALE GENOMIC DNA]</scope>
    <source>
        <strain evidence="1">Hydrate Ridge</strain>
    </source>
</reference>